<dbReference type="HAMAP" id="MF_00460">
    <property type="entry name" value="UPF0125_RnfH"/>
    <property type="match status" value="1"/>
</dbReference>
<comment type="similarity">
    <text evidence="1 2">Belongs to the UPF0125 (RnfH) family.</text>
</comment>
<keyword evidence="4" id="KW-1185">Reference proteome</keyword>
<sequence length="94" mass="10399">MQISVAYATTVRKLWLKLDVPEACTVAEGIERSGILVSCPDIQLEKQKVGIFGKVVKLDAPLRAGDRIEIYRGIICDPKTVPRRNGADDDDDDE</sequence>
<dbReference type="RefSeq" id="WP_345534574.1">
    <property type="nucleotide sequence ID" value="NZ_BAABLD010000017.1"/>
</dbReference>
<dbReference type="SUPFAM" id="SSF54285">
    <property type="entry name" value="MoaD/ThiS"/>
    <property type="match status" value="1"/>
</dbReference>
<proteinExistence type="inferred from homology"/>
<dbReference type="EMBL" id="BAABLD010000017">
    <property type="protein sequence ID" value="GAA5171730.1"/>
    <property type="molecule type" value="Genomic_DNA"/>
</dbReference>
<protein>
    <recommendedName>
        <fullName evidence="2">UPF0125 protein GCM10025770_36800</fullName>
    </recommendedName>
</protein>
<name>A0ABP9R5D1_9RHOO</name>
<evidence type="ECO:0000313" key="3">
    <source>
        <dbReference type="EMBL" id="GAA5171730.1"/>
    </source>
</evidence>
<accession>A0ABP9R5D1</accession>
<dbReference type="NCBIfam" id="NF002490">
    <property type="entry name" value="PRK01777.1"/>
    <property type="match status" value="1"/>
</dbReference>
<dbReference type="PANTHER" id="PTHR37483:SF1">
    <property type="entry name" value="UPF0125 PROTEIN RATB"/>
    <property type="match status" value="1"/>
</dbReference>
<dbReference type="Pfam" id="PF03658">
    <property type="entry name" value="Ub-RnfH"/>
    <property type="match status" value="1"/>
</dbReference>
<evidence type="ECO:0000256" key="1">
    <source>
        <dbReference type="ARBA" id="ARBA00010645"/>
    </source>
</evidence>
<dbReference type="PANTHER" id="PTHR37483">
    <property type="entry name" value="UPF0125 PROTEIN RATB"/>
    <property type="match status" value="1"/>
</dbReference>
<dbReference type="Proteomes" id="UP001500547">
    <property type="component" value="Unassembled WGS sequence"/>
</dbReference>
<dbReference type="Gene3D" id="3.10.20.280">
    <property type="entry name" value="RnfH-like"/>
    <property type="match status" value="1"/>
</dbReference>
<dbReference type="InterPro" id="IPR016155">
    <property type="entry name" value="Mopterin_synth/thiamin_S_b"/>
</dbReference>
<reference evidence="4" key="1">
    <citation type="journal article" date="2019" name="Int. J. Syst. Evol. Microbiol.">
        <title>The Global Catalogue of Microorganisms (GCM) 10K type strain sequencing project: providing services to taxonomists for standard genome sequencing and annotation.</title>
        <authorList>
            <consortium name="The Broad Institute Genomics Platform"/>
            <consortium name="The Broad Institute Genome Sequencing Center for Infectious Disease"/>
            <person name="Wu L."/>
            <person name="Ma J."/>
        </authorList>
    </citation>
    <scope>NUCLEOTIDE SEQUENCE [LARGE SCALE GENOMIC DNA]</scope>
    <source>
        <strain evidence="4">JCM 18715</strain>
    </source>
</reference>
<gene>
    <name evidence="3" type="ORF">GCM10025770_36800</name>
</gene>
<comment type="caution">
    <text evidence="3">The sequence shown here is derived from an EMBL/GenBank/DDBJ whole genome shotgun (WGS) entry which is preliminary data.</text>
</comment>
<organism evidence="3 4">
    <name type="scientific">Viridibacterium curvum</name>
    <dbReference type="NCBI Taxonomy" id="1101404"/>
    <lineage>
        <taxon>Bacteria</taxon>
        <taxon>Pseudomonadati</taxon>
        <taxon>Pseudomonadota</taxon>
        <taxon>Betaproteobacteria</taxon>
        <taxon>Rhodocyclales</taxon>
        <taxon>Rhodocyclaceae</taxon>
        <taxon>Viridibacterium</taxon>
    </lineage>
</organism>
<dbReference type="InterPro" id="IPR005346">
    <property type="entry name" value="RnfH"/>
</dbReference>
<evidence type="ECO:0000313" key="4">
    <source>
        <dbReference type="Proteomes" id="UP001500547"/>
    </source>
</evidence>
<evidence type="ECO:0000256" key="2">
    <source>
        <dbReference type="HAMAP-Rule" id="MF_00460"/>
    </source>
</evidence>
<dbReference type="InterPro" id="IPR037021">
    <property type="entry name" value="RnfH_sf"/>
</dbReference>